<proteinExistence type="predicted"/>
<dbReference type="EMBL" id="JACOPP010000039">
    <property type="protein sequence ID" value="MBC5735142.1"/>
    <property type="molecule type" value="Genomic_DNA"/>
</dbReference>
<gene>
    <name evidence="1" type="ORF">H8S57_15640</name>
</gene>
<evidence type="ECO:0000313" key="2">
    <source>
        <dbReference type="Proteomes" id="UP000661435"/>
    </source>
</evidence>
<accession>A0A8J6J2M8</accession>
<dbReference type="RefSeq" id="WP_186908930.1">
    <property type="nucleotide sequence ID" value="NZ_JACOPP010000039.1"/>
</dbReference>
<organism evidence="1 2">
    <name type="scientific">Lawsonibacter hominis</name>
    <dbReference type="NCBI Taxonomy" id="2763053"/>
    <lineage>
        <taxon>Bacteria</taxon>
        <taxon>Bacillati</taxon>
        <taxon>Bacillota</taxon>
        <taxon>Clostridia</taxon>
        <taxon>Eubacteriales</taxon>
        <taxon>Oscillospiraceae</taxon>
        <taxon>Lawsonibacter</taxon>
    </lineage>
</organism>
<name>A0A8J6J2M8_9FIRM</name>
<protein>
    <recommendedName>
        <fullName evidence="3">Molecular chaperone GroEL</fullName>
    </recommendedName>
</protein>
<keyword evidence="2" id="KW-1185">Reference proteome</keyword>
<sequence>MSYVNPAIRDKFESMPIDLKNAILSMDVKLETMSDLMACLERIIAEGEGHA</sequence>
<reference evidence="1" key="1">
    <citation type="submission" date="2020-08" db="EMBL/GenBank/DDBJ databases">
        <title>Genome public.</title>
        <authorList>
            <person name="Liu C."/>
            <person name="Sun Q."/>
        </authorList>
    </citation>
    <scope>NUCLEOTIDE SEQUENCE</scope>
    <source>
        <strain evidence="1">NSJ-51</strain>
    </source>
</reference>
<comment type="caution">
    <text evidence="1">The sequence shown here is derived from an EMBL/GenBank/DDBJ whole genome shotgun (WGS) entry which is preliminary data.</text>
</comment>
<dbReference type="AlphaFoldDB" id="A0A8J6J2M8"/>
<dbReference type="Proteomes" id="UP000661435">
    <property type="component" value="Unassembled WGS sequence"/>
</dbReference>
<evidence type="ECO:0008006" key="3">
    <source>
        <dbReference type="Google" id="ProtNLM"/>
    </source>
</evidence>
<evidence type="ECO:0000313" key="1">
    <source>
        <dbReference type="EMBL" id="MBC5735142.1"/>
    </source>
</evidence>